<feature type="transmembrane region" description="Helical" evidence="1">
    <location>
        <begin position="60"/>
        <end position="77"/>
    </location>
</feature>
<keyword evidence="1" id="KW-0472">Membrane</keyword>
<sequence length="82" mass="9173">MEKSRLKIKLEELKSQVAPKRPSHKKRNDGIIIVAELLAGIFIGAFLGYHSDKSMGTSPLFLFLFTVFGLFAALLNISRNTH</sequence>
<dbReference type="EMBL" id="CP110820">
    <property type="protein sequence ID" value="WPX97147.1"/>
    <property type="molecule type" value="Genomic_DNA"/>
</dbReference>
<reference evidence="2 3" key="1">
    <citation type="submission" date="2022-11" db="EMBL/GenBank/DDBJ databases">
        <title>Host association and intracellularity evolved multiple times independently in the Rickettsiales.</title>
        <authorList>
            <person name="Castelli M."/>
            <person name="Nardi T."/>
            <person name="Gammuto L."/>
            <person name="Bellinzona G."/>
            <person name="Sabaneyeva E."/>
            <person name="Potekhin A."/>
            <person name="Serra V."/>
            <person name="Petroni G."/>
            <person name="Sassera D."/>
        </authorList>
    </citation>
    <scope>NUCLEOTIDE SEQUENCE [LARGE SCALE GENOMIC DNA]</scope>
    <source>
        <strain evidence="2 3">NDG2</strain>
    </source>
</reference>
<protein>
    <submittedName>
        <fullName evidence="2">ATPase</fullName>
    </submittedName>
</protein>
<dbReference type="Proteomes" id="UP001327219">
    <property type="component" value="Chromosome"/>
</dbReference>
<organism evidence="2 3">
    <name type="scientific">Candidatus Bandiella euplotis</name>
    <dbReference type="NCBI Taxonomy" id="1664265"/>
    <lineage>
        <taxon>Bacteria</taxon>
        <taxon>Pseudomonadati</taxon>
        <taxon>Pseudomonadota</taxon>
        <taxon>Alphaproteobacteria</taxon>
        <taxon>Rickettsiales</taxon>
        <taxon>Candidatus Midichloriaceae</taxon>
        <taxon>Candidatus Bandiella</taxon>
    </lineage>
</organism>
<name>A0ABZ0UN63_9RICK</name>
<keyword evidence="3" id="KW-1185">Reference proteome</keyword>
<evidence type="ECO:0000313" key="2">
    <source>
        <dbReference type="EMBL" id="WPX97147.1"/>
    </source>
</evidence>
<accession>A0ABZ0UN63</accession>
<gene>
    <name evidence="2" type="ORF">Bandiella_01291</name>
</gene>
<keyword evidence="1" id="KW-1133">Transmembrane helix</keyword>
<feature type="transmembrane region" description="Helical" evidence="1">
    <location>
        <begin position="30"/>
        <end position="48"/>
    </location>
</feature>
<dbReference type="InterPro" id="IPR032820">
    <property type="entry name" value="ATPase_put"/>
</dbReference>
<dbReference type="RefSeq" id="WP_323732759.1">
    <property type="nucleotide sequence ID" value="NZ_CP110820.1"/>
</dbReference>
<evidence type="ECO:0000256" key="1">
    <source>
        <dbReference type="SAM" id="Phobius"/>
    </source>
</evidence>
<keyword evidence="1" id="KW-0812">Transmembrane</keyword>
<evidence type="ECO:0000313" key="3">
    <source>
        <dbReference type="Proteomes" id="UP001327219"/>
    </source>
</evidence>
<dbReference type="Pfam" id="PF09527">
    <property type="entry name" value="ATPase_gene1"/>
    <property type="match status" value="1"/>
</dbReference>
<proteinExistence type="predicted"/>